<dbReference type="EMBL" id="JAINUF010000012">
    <property type="protein sequence ID" value="KAJ8345032.1"/>
    <property type="molecule type" value="Genomic_DNA"/>
</dbReference>
<gene>
    <name evidence="1" type="ORF">SKAU_G00292250</name>
</gene>
<dbReference type="AlphaFoldDB" id="A0A9Q1ETZ8"/>
<dbReference type="InterPro" id="IPR038901">
    <property type="entry name" value="HEXDC-like"/>
</dbReference>
<protein>
    <recommendedName>
        <fullName evidence="3">Hexosaminidase D</fullName>
    </recommendedName>
</protein>
<dbReference type="PANTHER" id="PTHR21040:SF5">
    <property type="entry name" value="BETA-N-ACETYLHEXOSAMINIDASE"/>
    <property type="match status" value="1"/>
</dbReference>
<proteinExistence type="predicted"/>
<dbReference type="GO" id="GO:0015929">
    <property type="term" value="F:hexosaminidase activity"/>
    <property type="evidence" value="ECO:0007669"/>
    <property type="project" value="InterPro"/>
</dbReference>
<sequence length="258" mass="30094">MWFYSSQLNLKNIDQLISKYQEVGFKDIWFASAFKGASGVDQRVTPLGHHLNNHLSWIKVINSMSNYPSISFRGIILTGWQRYEHFTVLCELLPVGIPSLAVCLKTLQHGEFSEKAQMEIQHLLGCSIKIEKGICEGSGAFSGSDVYNMILQIDQDLQKQTDELMKHYHVRGSFSYYHRKYNFANPRNLRFFTEKLQKLLANWESFLENLRRQMETIFFPDAIEEWMEQNVNQHMDGLRKMAHDANRIEKLKGRPKSP</sequence>
<dbReference type="OrthoDB" id="10023921at2759"/>
<keyword evidence="2" id="KW-1185">Reference proteome</keyword>
<evidence type="ECO:0000313" key="1">
    <source>
        <dbReference type="EMBL" id="KAJ8345032.1"/>
    </source>
</evidence>
<organism evidence="1 2">
    <name type="scientific">Synaphobranchus kaupii</name>
    <name type="common">Kaup's arrowtooth eel</name>
    <dbReference type="NCBI Taxonomy" id="118154"/>
    <lineage>
        <taxon>Eukaryota</taxon>
        <taxon>Metazoa</taxon>
        <taxon>Chordata</taxon>
        <taxon>Craniata</taxon>
        <taxon>Vertebrata</taxon>
        <taxon>Euteleostomi</taxon>
        <taxon>Actinopterygii</taxon>
        <taxon>Neopterygii</taxon>
        <taxon>Teleostei</taxon>
        <taxon>Anguilliformes</taxon>
        <taxon>Synaphobranchidae</taxon>
        <taxon>Synaphobranchus</taxon>
    </lineage>
</organism>
<dbReference type="PANTHER" id="PTHR21040">
    <property type="entry name" value="BCDNA.GH04120"/>
    <property type="match status" value="1"/>
</dbReference>
<evidence type="ECO:0000313" key="2">
    <source>
        <dbReference type="Proteomes" id="UP001152622"/>
    </source>
</evidence>
<accession>A0A9Q1ETZ8</accession>
<dbReference type="Proteomes" id="UP001152622">
    <property type="component" value="Chromosome 12"/>
</dbReference>
<dbReference type="Gene3D" id="3.20.20.80">
    <property type="entry name" value="Glycosidases"/>
    <property type="match status" value="1"/>
</dbReference>
<name>A0A9Q1ETZ8_SYNKA</name>
<comment type="caution">
    <text evidence="1">The sequence shown here is derived from an EMBL/GenBank/DDBJ whole genome shotgun (WGS) entry which is preliminary data.</text>
</comment>
<evidence type="ECO:0008006" key="3">
    <source>
        <dbReference type="Google" id="ProtNLM"/>
    </source>
</evidence>
<reference evidence="1" key="1">
    <citation type="journal article" date="2023" name="Science">
        <title>Genome structures resolve the early diversification of teleost fishes.</title>
        <authorList>
            <person name="Parey E."/>
            <person name="Louis A."/>
            <person name="Montfort J."/>
            <person name="Bouchez O."/>
            <person name="Roques C."/>
            <person name="Iampietro C."/>
            <person name="Lluch J."/>
            <person name="Castinel A."/>
            <person name="Donnadieu C."/>
            <person name="Desvignes T."/>
            <person name="Floi Bucao C."/>
            <person name="Jouanno E."/>
            <person name="Wen M."/>
            <person name="Mejri S."/>
            <person name="Dirks R."/>
            <person name="Jansen H."/>
            <person name="Henkel C."/>
            <person name="Chen W.J."/>
            <person name="Zahm M."/>
            <person name="Cabau C."/>
            <person name="Klopp C."/>
            <person name="Thompson A.W."/>
            <person name="Robinson-Rechavi M."/>
            <person name="Braasch I."/>
            <person name="Lecointre G."/>
            <person name="Bobe J."/>
            <person name="Postlethwait J.H."/>
            <person name="Berthelot C."/>
            <person name="Roest Crollius H."/>
            <person name="Guiguen Y."/>
        </authorList>
    </citation>
    <scope>NUCLEOTIDE SEQUENCE</scope>
    <source>
        <strain evidence="1">WJC10195</strain>
    </source>
</reference>